<evidence type="ECO:0000259" key="12">
    <source>
        <dbReference type="Pfam" id="PF23598"/>
    </source>
</evidence>
<dbReference type="KEGG" id="hvg:123403708"/>
<evidence type="ECO:0008006" key="15">
    <source>
        <dbReference type="Google" id="ProtNLM"/>
    </source>
</evidence>
<keyword evidence="5" id="KW-0611">Plant defense</keyword>
<feature type="compositionally biased region" description="Basic and acidic residues" evidence="8">
    <location>
        <begin position="1204"/>
        <end position="1218"/>
    </location>
</feature>
<dbReference type="PANTHER" id="PTHR23155:SF1114">
    <property type="entry name" value="OS02G0475500 PROTEIN"/>
    <property type="match status" value="1"/>
</dbReference>
<dbReference type="PRINTS" id="PR00364">
    <property type="entry name" value="DISEASERSIST"/>
</dbReference>
<sequence>MEHTAVSIGKFVLNGVLEYAQSAATEVVALHFGVQRDKAFIIGELEMMQSFLMVAHDERDEHNKVVRTWVKQVSDVAYDVEDGLQDFFIRVHGRSWWSIPRAFFDRHHVAKQMKELRAKVEEVSQRNVRYSLIDRGSKTAIAFDLPVTTAASMFGVNEARHENKNESGSRLDLTQLIVNNNNKGLGSDQIGVIGLWGTSGTVGHASIIWEAYENTDVKLNFLYRAWVSVTRPFHRKAFLESIVEQFRATSAGVVDFLLEPEPEKASHELAHEYTRYVNKNRYLIVLTELSTIEEWHRIKSCFPENKLGSRIIVSSKHLEVASLCSGQESIASELKQLSAEQTIYAFYLQSSQDISYSLMNTTSPTLPYTAENEIQEDQCDNGVDGKMMVQESLARTNTMACVLEEFQLIGREKEKADIIELIREHTFSQSFQVIAVWGMGGLGKTTLIKDVYHRQEVSDMFGKHAFVTVLRPFKLEDLLRSLADQFQENKREENKREEKKRALDFLIDTKKEIPSKKVGVAKLIEELAEHLKGKKCLIVLDDLSSTMEWDKIMPSLLEIKNPCLVIVITTRREDIAKYCCKKPEYLQEKECIRLLSRLQDKHACDLFTKKVFKNKTTDLANQYPELVAPAELILKKCNGLPLAIVTIAGFLADQPKNAAEWRKLNEHISVELEMNPNLKVINAVLMKSYDGLPYYLKSCFLYMSIFGEDRNVSRRRLVGRWIAEGYSRDRAVADKYFMELIERSMILPTQQSVCSRKGFDSCQLHDLICDISIAESMKENLVLRLEEGCSSNTQGTVRHLAISSNWKGEKRELESIVEVSRIRSLTVFGKWSPFYISDKMRFLRVLDLEDTEDLADHHLEHIGKHLHLRYLSLRGCEHIHYLPDSVGNLRQLETLDIKHTSILMLPKTITKLRKLRYLHAGNEVYFMEGMSLPCVPYCIRFERHDGCVPFSCYADKDIESYAVNVPKGIGKLKNLHTMGSVHLDWGNAVVEEIKGLTNLRKLGVELGINKKIGQKFCSAISGLSRLESLSLKSLGEDLYDYLDGTSSPPENLQSLKLSGQLRKCPQWIKSLQNLVKVSLEITRLSGEGETIQVLGKLPNLSTLRLEEEGLHIEEPITFPSGLFGSLTVLHLDYGNTEITSLEFEPTSMPKLEVLSLRFFHFTSGFSGLEFLQSVKQVRLSVCFLGDIIKRRAETEDMTEEEAEKEAKRREDKVKEDIKNQLAKNQNGPILKVEQYWS</sequence>
<dbReference type="Gramene" id="HORVU.MOREX.r3.6HG0632530.1">
    <property type="protein sequence ID" value="HORVU.MOREX.r3.6HG0632530.1"/>
    <property type="gene ID" value="HORVU.MOREX.r3.6HG0632530"/>
</dbReference>
<feature type="domain" description="Disease resistance R13L4/SHOC-2-like LRR" evidence="12">
    <location>
        <begin position="962"/>
        <end position="1206"/>
    </location>
</feature>
<dbReference type="Gene3D" id="3.80.10.10">
    <property type="entry name" value="Ribonuclease Inhibitor"/>
    <property type="match status" value="1"/>
</dbReference>
<dbReference type="Gene3D" id="1.10.8.430">
    <property type="entry name" value="Helical domain of apoptotic protease-activating factors"/>
    <property type="match status" value="1"/>
</dbReference>
<evidence type="ECO:0000259" key="9">
    <source>
        <dbReference type="Pfam" id="PF00931"/>
    </source>
</evidence>
<dbReference type="Pfam" id="PF23598">
    <property type="entry name" value="LRR_14"/>
    <property type="match status" value="2"/>
</dbReference>
<dbReference type="GO" id="GO:0006952">
    <property type="term" value="P:defense response"/>
    <property type="evidence" value="ECO:0007669"/>
    <property type="project" value="UniProtKB-KW"/>
</dbReference>
<dbReference type="Pfam" id="PF18052">
    <property type="entry name" value="Rx_N"/>
    <property type="match status" value="1"/>
</dbReference>
<feature type="domain" description="Disease resistance R13L4/SHOC-2-like LRR" evidence="12">
    <location>
        <begin position="822"/>
        <end position="926"/>
    </location>
</feature>
<dbReference type="InterPro" id="IPR032675">
    <property type="entry name" value="LRR_dom_sf"/>
</dbReference>
<dbReference type="Gene3D" id="1.20.5.4130">
    <property type="match status" value="1"/>
</dbReference>
<evidence type="ECO:0000256" key="7">
    <source>
        <dbReference type="SAM" id="Coils"/>
    </source>
</evidence>
<evidence type="ECO:0000313" key="14">
    <source>
        <dbReference type="Proteomes" id="UP000011116"/>
    </source>
</evidence>
<dbReference type="InterPro" id="IPR058922">
    <property type="entry name" value="WHD_DRP"/>
</dbReference>
<dbReference type="InterPro" id="IPR042197">
    <property type="entry name" value="Apaf_helical"/>
</dbReference>
<evidence type="ECO:0000256" key="2">
    <source>
        <dbReference type="ARBA" id="ARBA00022614"/>
    </source>
</evidence>
<evidence type="ECO:0000256" key="3">
    <source>
        <dbReference type="ARBA" id="ARBA00022737"/>
    </source>
</evidence>
<reference evidence="13" key="2">
    <citation type="submission" date="2020-10" db="EMBL/GenBank/DDBJ databases">
        <authorList>
            <person name="Scholz U."/>
            <person name="Mascher M."/>
            <person name="Fiebig A."/>
        </authorList>
    </citation>
    <scope>NUCLEOTIDE SEQUENCE [LARGE SCALE GENOMIC DNA]</scope>
    <source>
        <strain evidence="13">cv. Morex</strain>
    </source>
</reference>
<evidence type="ECO:0000256" key="6">
    <source>
        <dbReference type="ARBA" id="ARBA00023054"/>
    </source>
</evidence>
<dbReference type="Proteomes" id="UP000011116">
    <property type="component" value="Chromosome 6H"/>
</dbReference>
<dbReference type="SUPFAM" id="SSF52540">
    <property type="entry name" value="P-loop containing nucleoside triphosphate hydrolases"/>
    <property type="match status" value="2"/>
</dbReference>
<dbReference type="InterPro" id="IPR038005">
    <property type="entry name" value="RX-like_CC"/>
</dbReference>
<dbReference type="GO" id="GO:0051707">
    <property type="term" value="P:response to other organism"/>
    <property type="evidence" value="ECO:0007669"/>
    <property type="project" value="UniProtKB-ARBA"/>
</dbReference>
<evidence type="ECO:0000256" key="1">
    <source>
        <dbReference type="ARBA" id="ARBA00008894"/>
    </source>
</evidence>
<feature type="region of interest" description="Disordered" evidence="8">
    <location>
        <begin position="1194"/>
        <end position="1220"/>
    </location>
</feature>
<accession>A0A8I6YXE7</accession>
<dbReference type="Gene3D" id="1.10.10.10">
    <property type="entry name" value="Winged helix-like DNA-binding domain superfamily/Winged helix DNA-binding domain"/>
    <property type="match status" value="1"/>
</dbReference>
<evidence type="ECO:0000259" key="11">
    <source>
        <dbReference type="Pfam" id="PF23559"/>
    </source>
</evidence>
<dbReference type="SUPFAM" id="SSF52058">
    <property type="entry name" value="L domain-like"/>
    <property type="match status" value="1"/>
</dbReference>
<dbReference type="GO" id="GO:0043531">
    <property type="term" value="F:ADP binding"/>
    <property type="evidence" value="ECO:0007669"/>
    <property type="project" value="InterPro"/>
</dbReference>
<name>A0A8I6YXE7_HORVV</name>
<dbReference type="Pfam" id="PF00931">
    <property type="entry name" value="NB-ARC"/>
    <property type="match status" value="2"/>
</dbReference>
<feature type="domain" description="NB-ARC" evidence="9">
    <location>
        <begin position="185"/>
        <end position="341"/>
    </location>
</feature>
<gene>
    <name evidence="13" type="primary">LOC123405892</name>
</gene>
<reference evidence="13" key="3">
    <citation type="submission" date="2022-01" db="UniProtKB">
        <authorList>
            <consortium name="EnsemblPlants"/>
        </authorList>
    </citation>
    <scope>IDENTIFICATION</scope>
    <source>
        <strain evidence="13">subsp. vulgare</strain>
    </source>
</reference>
<organism evidence="13 14">
    <name type="scientific">Hordeum vulgare subsp. vulgare</name>
    <name type="common">Domesticated barley</name>
    <dbReference type="NCBI Taxonomy" id="112509"/>
    <lineage>
        <taxon>Eukaryota</taxon>
        <taxon>Viridiplantae</taxon>
        <taxon>Streptophyta</taxon>
        <taxon>Embryophyta</taxon>
        <taxon>Tracheophyta</taxon>
        <taxon>Spermatophyta</taxon>
        <taxon>Magnoliopsida</taxon>
        <taxon>Liliopsida</taxon>
        <taxon>Poales</taxon>
        <taxon>Poaceae</taxon>
        <taxon>BOP clade</taxon>
        <taxon>Pooideae</taxon>
        <taxon>Triticodae</taxon>
        <taxon>Triticeae</taxon>
        <taxon>Hordeinae</taxon>
        <taxon>Hordeum</taxon>
    </lineage>
</organism>
<proteinExistence type="inferred from homology"/>
<dbReference type="Gene3D" id="3.40.50.300">
    <property type="entry name" value="P-loop containing nucleotide triphosphate hydrolases"/>
    <property type="match status" value="2"/>
</dbReference>
<dbReference type="InterPro" id="IPR027417">
    <property type="entry name" value="P-loop_NTPase"/>
</dbReference>
<keyword evidence="2" id="KW-0433">Leucine-rich repeat</keyword>
<dbReference type="InterPro" id="IPR041118">
    <property type="entry name" value="Rx_N"/>
</dbReference>
<keyword evidence="3" id="KW-0677">Repeat</keyword>
<keyword evidence="4" id="KW-0547">Nucleotide-binding</keyword>
<protein>
    <recommendedName>
        <fullName evidence="15">Disease resistance protein RPM1</fullName>
    </recommendedName>
</protein>
<dbReference type="InterPro" id="IPR044974">
    <property type="entry name" value="Disease_R_plants"/>
</dbReference>
<evidence type="ECO:0000256" key="8">
    <source>
        <dbReference type="SAM" id="MobiDB-lite"/>
    </source>
</evidence>
<evidence type="ECO:0000259" key="10">
    <source>
        <dbReference type="Pfam" id="PF18052"/>
    </source>
</evidence>
<dbReference type="InterPro" id="IPR036388">
    <property type="entry name" value="WH-like_DNA-bd_sf"/>
</dbReference>
<feature type="domain" description="Disease resistance N-terminal" evidence="10">
    <location>
        <begin position="13"/>
        <end position="97"/>
    </location>
</feature>
<reference evidence="14" key="1">
    <citation type="journal article" date="2012" name="Nature">
        <title>A physical, genetic and functional sequence assembly of the barley genome.</title>
        <authorList>
            <consortium name="The International Barley Genome Sequencing Consortium"/>
            <person name="Mayer K.F."/>
            <person name="Waugh R."/>
            <person name="Brown J.W."/>
            <person name="Schulman A."/>
            <person name="Langridge P."/>
            <person name="Platzer M."/>
            <person name="Fincher G.B."/>
            <person name="Muehlbauer G.J."/>
            <person name="Sato K."/>
            <person name="Close T.J."/>
            <person name="Wise R.P."/>
            <person name="Stein N."/>
        </authorList>
    </citation>
    <scope>NUCLEOTIDE SEQUENCE [LARGE SCALE GENOMIC DNA]</scope>
    <source>
        <strain evidence="14">cv. Morex</strain>
    </source>
</reference>
<dbReference type="OrthoDB" id="662896at2759"/>
<feature type="domain" description="NB-ARC" evidence="9">
    <location>
        <begin position="420"/>
        <end position="615"/>
    </location>
</feature>
<keyword evidence="6 7" id="KW-0175">Coiled coil</keyword>
<keyword evidence="14" id="KW-1185">Reference proteome</keyword>
<dbReference type="SMR" id="A0A8I6YXE7"/>
<dbReference type="InterPro" id="IPR002182">
    <property type="entry name" value="NB-ARC"/>
</dbReference>
<dbReference type="CDD" id="cd14798">
    <property type="entry name" value="RX-CC_like"/>
    <property type="match status" value="1"/>
</dbReference>
<evidence type="ECO:0000256" key="4">
    <source>
        <dbReference type="ARBA" id="ARBA00022741"/>
    </source>
</evidence>
<feature type="coiled-coil region" evidence="7">
    <location>
        <begin position="475"/>
        <end position="509"/>
    </location>
</feature>
<dbReference type="PANTHER" id="PTHR23155">
    <property type="entry name" value="DISEASE RESISTANCE PROTEIN RP"/>
    <property type="match status" value="1"/>
</dbReference>
<dbReference type="Pfam" id="PF23559">
    <property type="entry name" value="WHD_DRP"/>
    <property type="match status" value="1"/>
</dbReference>
<evidence type="ECO:0000256" key="5">
    <source>
        <dbReference type="ARBA" id="ARBA00022821"/>
    </source>
</evidence>
<evidence type="ECO:0000313" key="13">
    <source>
        <dbReference type="EnsemblPlants" id="HORVU.MOREX.r3.6HG0632530.1"/>
    </source>
</evidence>
<dbReference type="InterPro" id="IPR055414">
    <property type="entry name" value="LRR_R13L4/SHOC2-like"/>
</dbReference>
<feature type="domain" description="Disease resistance protein winged helix" evidence="11">
    <location>
        <begin position="705"/>
        <end position="771"/>
    </location>
</feature>
<dbReference type="AlphaFoldDB" id="A0A8I6YXE7"/>
<dbReference type="EnsemblPlants" id="HORVU.MOREX.r3.6HG0632530.1">
    <property type="protein sequence ID" value="HORVU.MOREX.r3.6HG0632530.1"/>
    <property type="gene ID" value="HORVU.MOREX.r3.6HG0632530"/>
</dbReference>
<comment type="similarity">
    <text evidence="1">Belongs to the disease resistance NB-LRR family.</text>
</comment>